<evidence type="ECO:0000313" key="3">
    <source>
        <dbReference type="Proteomes" id="UP000017052"/>
    </source>
</evidence>
<gene>
    <name evidence="2" type="ORF">HMPREF0682_1682</name>
</gene>
<keyword evidence="1" id="KW-1133">Transmembrane helix</keyword>
<feature type="transmembrane region" description="Helical" evidence="1">
    <location>
        <begin position="184"/>
        <end position="204"/>
    </location>
</feature>
<evidence type="ECO:0000256" key="1">
    <source>
        <dbReference type="SAM" id="Phobius"/>
    </source>
</evidence>
<feature type="transmembrane region" description="Helical" evidence="1">
    <location>
        <begin position="142"/>
        <end position="164"/>
    </location>
</feature>
<evidence type="ECO:0000313" key="2">
    <source>
        <dbReference type="EMBL" id="ERK55679.1"/>
    </source>
</evidence>
<keyword evidence="1" id="KW-0812">Transmembrane</keyword>
<keyword evidence="1" id="KW-0472">Membrane</keyword>
<sequence>MVDEFSPAGDNPFPGTGRISATLSAAVIALCLAIPPFLEILTLVQEHALLVTVDAPSSGSVPAGYEGIAEPAGGLGAQYLYVGAPAWALAACGVLAAAYVVLLFCCAIGVGRVCIATVPRDDANGTDPNAPWRRVVHETRRLGRSVVAAAAACGGCAWVVPSIAVPSPATEESPPLVTAGHFSGVAWITAFVIASFMAFLAHALSRLHDRTTRLTAESTVLREQTEGLV</sequence>
<protein>
    <submittedName>
        <fullName evidence="2">Uncharacterized protein</fullName>
    </submittedName>
</protein>
<organism evidence="2 3">
    <name type="scientific">Propionibacterium acidifaciens F0233</name>
    <dbReference type="NCBI Taxonomy" id="553198"/>
    <lineage>
        <taxon>Bacteria</taxon>
        <taxon>Bacillati</taxon>
        <taxon>Actinomycetota</taxon>
        <taxon>Actinomycetes</taxon>
        <taxon>Propionibacteriales</taxon>
        <taxon>Propionibacteriaceae</taxon>
        <taxon>Propionibacterium</taxon>
    </lineage>
</organism>
<dbReference type="AlphaFoldDB" id="U2QHJ5"/>
<reference evidence="2" key="1">
    <citation type="submission" date="2013-08" db="EMBL/GenBank/DDBJ databases">
        <authorList>
            <person name="Durkin A.S."/>
            <person name="Haft D.R."/>
            <person name="McCorrison J."/>
            <person name="Torralba M."/>
            <person name="Gillis M."/>
            <person name="Haft D.H."/>
            <person name="Methe B."/>
            <person name="Sutton G."/>
            <person name="Nelson K.E."/>
        </authorList>
    </citation>
    <scope>NUCLEOTIDE SEQUENCE [LARGE SCALE GENOMIC DNA]</scope>
    <source>
        <strain evidence="2">F0233</strain>
    </source>
</reference>
<comment type="caution">
    <text evidence="2">The sequence shown here is derived from an EMBL/GenBank/DDBJ whole genome shotgun (WGS) entry which is preliminary data.</text>
</comment>
<feature type="transmembrane region" description="Helical" evidence="1">
    <location>
        <begin position="21"/>
        <end position="44"/>
    </location>
</feature>
<accession>U2QHJ5</accession>
<dbReference type="EMBL" id="ACVN02000177">
    <property type="protein sequence ID" value="ERK55679.1"/>
    <property type="molecule type" value="Genomic_DNA"/>
</dbReference>
<proteinExistence type="predicted"/>
<keyword evidence="3" id="KW-1185">Reference proteome</keyword>
<name>U2QHJ5_9ACTN</name>
<dbReference type="Proteomes" id="UP000017052">
    <property type="component" value="Unassembled WGS sequence"/>
</dbReference>
<feature type="transmembrane region" description="Helical" evidence="1">
    <location>
        <begin position="86"/>
        <end position="110"/>
    </location>
</feature>